<dbReference type="InterPro" id="IPR011659">
    <property type="entry name" value="WD40"/>
</dbReference>
<evidence type="ECO:0000313" key="2">
    <source>
        <dbReference type="Proteomes" id="UP001596163"/>
    </source>
</evidence>
<dbReference type="RefSeq" id="WP_377914086.1">
    <property type="nucleotide sequence ID" value="NZ_JBHSKS010000005.1"/>
</dbReference>
<evidence type="ECO:0000313" key="1">
    <source>
        <dbReference type="EMBL" id="MFC5191742.1"/>
    </source>
</evidence>
<organism evidence="1 2">
    <name type="scientific">Algoriphagus aquatilis</name>
    <dbReference type="NCBI Taxonomy" id="490186"/>
    <lineage>
        <taxon>Bacteria</taxon>
        <taxon>Pseudomonadati</taxon>
        <taxon>Bacteroidota</taxon>
        <taxon>Cytophagia</taxon>
        <taxon>Cytophagales</taxon>
        <taxon>Cyclobacteriaceae</taxon>
        <taxon>Algoriphagus</taxon>
    </lineage>
</organism>
<comment type="caution">
    <text evidence="1">The sequence shown here is derived from an EMBL/GenBank/DDBJ whole genome shotgun (WGS) entry which is preliminary data.</text>
</comment>
<dbReference type="PROSITE" id="PS51257">
    <property type="entry name" value="PROKAR_LIPOPROTEIN"/>
    <property type="match status" value="1"/>
</dbReference>
<dbReference type="Proteomes" id="UP001596163">
    <property type="component" value="Unassembled WGS sequence"/>
</dbReference>
<evidence type="ECO:0008006" key="3">
    <source>
        <dbReference type="Google" id="ProtNLM"/>
    </source>
</evidence>
<protein>
    <recommendedName>
        <fullName evidence="3">WD40-like Beta Propeller Repeat</fullName>
    </recommendedName>
</protein>
<name>A0ABW0BV32_9BACT</name>
<accession>A0ABW0BV32</accession>
<sequence length="334" mass="38234">MRAYVSTLLAFASLFFLSCESQKLKNGQFPDQPVNLREINSPYDDINSDIPFINHQVPLVFSTNRSNPQTRDFNLTVRFLDFTWDKSEGVLRVNSSNTLFDKGFESFRDMVRRTESTSNEKGPYSFIDSPPDRLLLYSREVDGVYSIFAEPEVLDFSNRRIQSFRMTENSSHEMYPSFYGKEFVKGAETTSNGRPELMLFTSNKDGQFDLYETELPSSQSVLLFLFKNEPKTIRKLSLNSTSNDHMPFVFGDLLVFASDRPGGYGGYDLYYSKKTVSGWSEPVNLGPQINSVHDEYRPVVSSYPEFANQLMIFSSNRPGEMGGFDLYFVGIPKF</sequence>
<dbReference type="Pfam" id="PF07676">
    <property type="entry name" value="PD40"/>
    <property type="match status" value="1"/>
</dbReference>
<proteinExistence type="predicted"/>
<reference evidence="2" key="1">
    <citation type="journal article" date="2019" name="Int. J. Syst. Evol. Microbiol.">
        <title>The Global Catalogue of Microorganisms (GCM) 10K type strain sequencing project: providing services to taxonomists for standard genome sequencing and annotation.</title>
        <authorList>
            <consortium name="The Broad Institute Genomics Platform"/>
            <consortium name="The Broad Institute Genome Sequencing Center for Infectious Disease"/>
            <person name="Wu L."/>
            <person name="Ma J."/>
        </authorList>
    </citation>
    <scope>NUCLEOTIDE SEQUENCE [LARGE SCALE GENOMIC DNA]</scope>
    <source>
        <strain evidence="2">CGMCC 1.7030</strain>
    </source>
</reference>
<dbReference type="EMBL" id="JBHSKS010000005">
    <property type="protein sequence ID" value="MFC5191742.1"/>
    <property type="molecule type" value="Genomic_DNA"/>
</dbReference>
<gene>
    <name evidence="1" type="ORF">ACFPIK_08175</name>
</gene>
<keyword evidence="2" id="KW-1185">Reference proteome</keyword>